<dbReference type="EMBL" id="CAJPVJ010003206">
    <property type="protein sequence ID" value="CAG2167301.1"/>
    <property type="molecule type" value="Genomic_DNA"/>
</dbReference>
<name>A0A7R9LVN2_9ACAR</name>
<evidence type="ECO:0000313" key="3">
    <source>
        <dbReference type="EMBL" id="CAD7648544.1"/>
    </source>
</evidence>
<feature type="domain" description="Schwannomin interacting protein 1 C-terminal" evidence="2">
    <location>
        <begin position="195"/>
        <end position="247"/>
    </location>
</feature>
<proteinExistence type="predicted"/>
<dbReference type="InterPro" id="IPR015649">
    <property type="entry name" value="SCHIP_1_C"/>
</dbReference>
<dbReference type="PANTHER" id="PTHR13103:SF2">
    <property type="entry name" value="IQCJ-SCHIP1 READTHROUGH TRANSCRIPT PROTEIN-RELATED"/>
    <property type="match status" value="1"/>
</dbReference>
<dbReference type="Proteomes" id="UP000728032">
    <property type="component" value="Unassembled WGS sequence"/>
</dbReference>
<dbReference type="OrthoDB" id="10248936at2759"/>
<sequence>MSRFQAFNKAFDSFEMRDKYKSMERSSHSLSFHDREDIRRRLALDSDSEDMPGVRSARKSSLMNRLQSGQSLQICFMNETTNDSIPQENQNQSKDEILVDNNSKDTPLLDNSYIMTTDTNPPKTSPNNNSSLNISDSLNAINISKPNINRPNHLFTRLGSGSLDLETYNLFSVIEKPSKKELFNDYHSKLHTEARLALAQLQIIVNDMFTQIESLNTELMQILVRRDELYMEQDSVLVDIEDLTMFSKQ</sequence>
<dbReference type="AlphaFoldDB" id="A0A7R9LVN2"/>
<keyword evidence="1" id="KW-0175">Coiled coil</keyword>
<evidence type="ECO:0000256" key="1">
    <source>
        <dbReference type="ARBA" id="ARBA00023054"/>
    </source>
</evidence>
<accession>A0A7R9LVN2</accession>
<protein>
    <recommendedName>
        <fullName evidence="2">Schwannomin interacting protein 1 C-terminal domain-containing protein</fullName>
    </recommendedName>
</protein>
<reference evidence="3" key="1">
    <citation type="submission" date="2020-11" db="EMBL/GenBank/DDBJ databases">
        <authorList>
            <person name="Tran Van P."/>
        </authorList>
    </citation>
    <scope>NUCLEOTIDE SEQUENCE</scope>
</reference>
<dbReference type="GO" id="GO:0035332">
    <property type="term" value="P:positive regulation of hippo signaling"/>
    <property type="evidence" value="ECO:0007669"/>
    <property type="project" value="TreeGrafter"/>
</dbReference>
<gene>
    <name evidence="3" type="ORF">ONB1V03_LOCUS6809</name>
</gene>
<dbReference type="Pfam" id="PF10148">
    <property type="entry name" value="SCHIP-1_C"/>
    <property type="match status" value="2"/>
</dbReference>
<evidence type="ECO:0000259" key="2">
    <source>
        <dbReference type="Pfam" id="PF10148"/>
    </source>
</evidence>
<dbReference type="PANTHER" id="PTHR13103">
    <property type="entry name" value="SCHWANNOMIN INTERACTING PROTEIN 1"/>
    <property type="match status" value="1"/>
</dbReference>
<dbReference type="EMBL" id="OC918031">
    <property type="protein sequence ID" value="CAD7648544.1"/>
    <property type="molecule type" value="Genomic_DNA"/>
</dbReference>
<dbReference type="GO" id="GO:0005886">
    <property type="term" value="C:plasma membrane"/>
    <property type="evidence" value="ECO:0007669"/>
    <property type="project" value="TreeGrafter"/>
</dbReference>
<dbReference type="InterPro" id="IPR039045">
    <property type="entry name" value="SCHIP_1"/>
</dbReference>
<keyword evidence="4" id="KW-1185">Reference proteome</keyword>
<dbReference type="GO" id="GO:0030054">
    <property type="term" value="C:cell junction"/>
    <property type="evidence" value="ECO:0007669"/>
    <property type="project" value="TreeGrafter"/>
</dbReference>
<feature type="domain" description="Schwannomin interacting protein 1 C-terminal" evidence="2">
    <location>
        <begin position="34"/>
        <end position="102"/>
    </location>
</feature>
<evidence type="ECO:0000313" key="4">
    <source>
        <dbReference type="Proteomes" id="UP000728032"/>
    </source>
</evidence>
<organism evidence="3">
    <name type="scientific">Oppiella nova</name>
    <dbReference type="NCBI Taxonomy" id="334625"/>
    <lineage>
        <taxon>Eukaryota</taxon>
        <taxon>Metazoa</taxon>
        <taxon>Ecdysozoa</taxon>
        <taxon>Arthropoda</taxon>
        <taxon>Chelicerata</taxon>
        <taxon>Arachnida</taxon>
        <taxon>Acari</taxon>
        <taxon>Acariformes</taxon>
        <taxon>Sarcoptiformes</taxon>
        <taxon>Oribatida</taxon>
        <taxon>Brachypylina</taxon>
        <taxon>Oppioidea</taxon>
        <taxon>Oppiidae</taxon>
        <taxon>Oppiella</taxon>
    </lineage>
</organism>